<feature type="compositionally biased region" description="Polar residues" evidence="1">
    <location>
        <begin position="45"/>
        <end position="54"/>
    </location>
</feature>
<organism evidence="2">
    <name type="scientific">Eutreptiella gymnastica</name>
    <dbReference type="NCBI Taxonomy" id="73025"/>
    <lineage>
        <taxon>Eukaryota</taxon>
        <taxon>Discoba</taxon>
        <taxon>Euglenozoa</taxon>
        <taxon>Euglenida</taxon>
        <taxon>Spirocuta</taxon>
        <taxon>Euglenophyceae</taxon>
        <taxon>Eutreptiales</taxon>
        <taxon>Eutreptiaceae</taxon>
        <taxon>Eutreptiella</taxon>
    </lineage>
</organism>
<dbReference type="AlphaFoldDB" id="A0A7S4CSP5"/>
<evidence type="ECO:0000313" key="2">
    <source>
        <dbReference type="EMBL" id="CAE0805267.1"/>
    </source>
</evidence>
<dbReference type="EMBL" id="HBJA01046728">
    <property type="protein sequence ID" value="CAE0805267.1"/>
    <property type="molecule type" value="Transcribed_RNA"/>
</dbReference>
<feature type="region of interest" description="Disordered" evidence="1">
    <location>
        <begin position="72"/>
        <end position="98"/>
    </location>
</feature>
<gene>
    <name evidence="2" type="ORF">EGYM00163_LOCUS16391</name>
</gene>
<name>A0A7S4CSP5_9EUGL</name>
<feature type="compositionally biased region" description="Polar residues" evidence="1">
    <location>
        <begin position="18"/>
        <end position="32"/>
    </location>
</feature>
<evidence type="ECO:0000256" key="1">
    <source>
        <dbReference type="SAM" id="MobiDB-lite"/>
    </source>
</evidence>
<feature type="region of interest" description="Disordered" evidence="1">
    <location>
        <begin position="1"/>
        <end position="57"/>
    </location>
</feature>
<accession>A0A7S4CSP5</accession>
<feature type="region of interest" description="Disordered" evidence="1">
    <location>
        <begin position="142"/>
        <end position="165"/>
    </location>
</feature>
<proteinExistence type="predicted"/>
<reference evidence="2" key="1">
    <citation type="submission" date="2021-01" db="EMBL/GenBank/DDBJ databases">
        <authorList>
            <person name="Corre E."/>
            <person name="Pelletier E."/>
            <person name="Niang G."/>
            <person name="Scheremetjew M."/>
            <person name="Finn R."/>
            <person name="Kale V."/>
            <person name="Holt S."/>
            <person name="Cochrane G."/>
            <person name="Meng A."/>
            <person name="Brown T."/>
            <person name="Cohen L."/>
        </authorList>
    </citation>
    <scope>NUCLEOTIDE SEQUENCE</scope>
    <source>
        <strain evidence="2">CCMP1594</strain>
    </source>
</reference>
<sequence length="165" mass="17786">MMVYSMQPPQRPLHSRNGHSQATSEQTYSETATEPPPLSAPEVPSHSTRQQCDGRTTRLRAQGLYSFDCFPSGDGHGQAASKQTSPGERGGALPLLAGRVPSSPGDLLWTAYGAADGGAQGYAPQYDFLRLLPCERGAPEKRRRVVSGGQHPVRALNPCPSRWSE</sequence>
<protein>
    <submittedName>
        <fullName evidence="2">Uncharacterized protein</fullName>
    </submittedName>
</protein>